<dbReference type="InterPro" id="IPR056024">
    <property type="entry name" value="DUF7605"/>
</dbReference>
<evidence type="ECO:0000313" key="3">
    <source>
        <dbReference type="Proteomes" id="UP001201262"/>
    </source>
</evidence>
<name>A0AAD4KHW5_9EURO</name>
<dbReference type="Proteomes" id="UP001201262">
    <property type="component" value="Unassembled WGS sequence"/>
</dbReference>
<dbReference type="GeneID" id="70249140"/>
<reference evidence="2" key="1">
    <citation type="submission" date="2021-12" db="EMBL/GenBank/DDBJ databases">
        <title>Convergent genome expansion in fungi linked to evolution of root-endophyte symbiosis.</title>
        <authorList>
            <consortium name="DOE Joint Genome Institute"/>
            <person name="Ke Y.-H."/>
            <person name="Bonito G."/>
            <person name="Liao H.-L."/>
            <person name="Looney B."/>
            <person name="Rojas-Flechas A."/>
            <person name="Nash J."/>
            <person name="Hameed K."/>
            <person name="Schadt C."/>
            <person name="Martin F."/>
            <person name="Crous P.W."/>
            <person name="Miettinen O."/>
            <person name="Magnuson J.K."/>
            <person name="Labbe J."/>
            <person name="Jacobson D."/>
            <person name="Doktycz M.J."/>
            <person name="Veneault-Fourrey C."/>
            <person name="Kuo A."/>
            <person name="Mondo S."/>
            <person name="Calhoun S."/>
            <person name="Riley R."/>
            <person name="Ohm R."/>
            <person name="LaButti K."/>
            <person name="Andreopoulos B."/>
            <person name="Pangilinan J."/>
            <person name="Nolan M."/>
            <person name="Tritt A."/>
            <person name="Clum A."/>
            <person name="Lipzen A."/>
            <person name="Daum C."/>
            <person name="Barry K."/>
            <person name="Grigoriev I.V."/>
            <person name="Vilgalys R."/>
        </authorList>
    </citation>
    <scope>NUCLEOTIDE SEQUENCE</scope>
    <source>
        <strain evidence="2">PMI_201</strain>
    </source>
</reference>
<dbReference type="AlphaFoldDB" id="A0AAD4KHW5"/>
<protein>
    <recommendedName>
        <fullName evidence="1">DUF7605 domain-containing protein</fullName>
    </recommendedName>
</protein>
<proteinExistence type="predicted"/>
<accession>A0AAD4KHW5</accession>
<comment type="caution">
    <text evidence="2">The sequence shown here is derived from an EMBL/GenBank/DDBJ whole genome shotgun (WGS) entry which is preliminary data.</text>
</comment>
<dbReference type="Pfam" id="PF24564">
    <property type="entry name" value="DUF7605"/>
    <property type="match status" value="1"/>
</dbReference>
<organism evidence="2 3">
    <name type="scientific">Talaromyces proteolyticus</name>
    <dbReference type="NCBI Taxonomy" id="1131652"/>
    <lineage>
        <taxon>Eukaryota</taxon>
        <taxon>Fungi</taxon>
        <taxon>Dikarya</taxon>
        <taxon>Ascomycota</taxon>
        <taxon>Pezizomycotina</taxon>
        <taxon>Eurotiomycetes</taxon>
        <taxon>Eurotiomycetidae</taxon>
        <taxon>Eurotiales</taxon>
        <taxon>Trichocomaceae</taxon>
        <taxon>Talaromyces</taxon>
        <taxon>Talaromyces sect. Bacilispori</taxon>
    </lineage>
</organism>
<dbReference type="EMBL" id="JAJTJA010000017">
    <property type="protein sequence ID" value="KAH8688822.1"/>
    <property type="molecule type" value="Genomic_DNA"/>
</dbReference>
<evidence type="ECO:0000259" key="1">
    <source>
        <dbReference type="Pfam" id="PF24564"/>
    </source>
</evidence>
<sequence>MSDIQTDAFSPIRTSIIGQLMEADYNAANMEYGRGSDRRRKTIISSGFRSRSLFVDHRRRLRSQFISISEELQQETTDAVAQQLRFIETDLNTLRNENVVLESERNPEFRTRLELEVTQAREEMGTVRAAINDLFNSTLEDTVMDE</sequence>
<keyword evidence="3" id="KW-1185">Reference proteome</keyword>
<dbReference type="RefSeq" id="XP_046065294.1">
    <property type="nucleotide sequence ID" value="XM_046218853.1"/>
</dbReference>
<evidence type="ECO:0000313" key="2">
    <source>
        <dbReference type="EMBL" id="KAH8688822.1"/>
    </source>
</evidence>
<gene>
    <name evidence="2" type="ORF">BGW36DRAFT_402321</name>
</gene>
<feature type="domain" description="DUF7605" evidence="1">
    <location>
        <begin position="2"/>
        <end position="54"/>
    </location>
</feature>